<reference evidence="1" key="1">
    <citation type="journal article" date="2020" name="Stud. Mycol.">
        <title>101 Dothideomycetes genomes: a test case for predicting lifestyles and emergence of pathogens.</title>
        <authorList>
            <person name="Haridas S."/>
            <person name="Albert R."/>
            <person name="Binder M."/>
            <person name="Bloem J."/>
            <person name="Labutti K."/>
            <person name="Salamov A."/>
            <person name="Andreopoulos B."/>
            <person name="Baker S."/>
            <person name="Barry K."/>
            <person name="Bills G."/>
            <person name="Bluhm B."/>
            <person name="Cannon C."/>
            <person name="Castanera R."/>
            <person name="Culley D."/>
            <person name="Daum C."/>
            <person name="Ezra D."/>
            <person name="Gonzalez J."/>
            <person name="Henrissat B."/>
            <person name="Kuo A."/>
            <person name="Liang C."/>
            <person name="Lipzen A."/>
            <person name="Lutzoni F."/>
            <person name="Magnuson J."/>
            <person name="Mondo S."/>
            <person name="Nolan M."/>
            <person name="Ohm R."/>
            <person name="Pangilinan J."/>
            <person name="Park H.-J."/>
            <person name="Ramirez L."/>
            <person name="Alfaro M."/>
            <person name="Sun H."/>
            <person name="Tritt A."/>
            <person name="Yoshinaga Y."/>
            <person name="Zwiers L.-H."/>
            <person name="Turgeon B."/>
            <person name="Goodwin S."/>
            <person name="Spatafora J."/>
            <person name="Crous P."/>
            <person name="Grigoriev I."/>
        </authorList>
    </citation>
    <scope>NUCLEOTIDE SEQUENCE</scope>
    <source>
        <strain evidence="1">CBS 207.26</strain>
    </source>
</reference>
<proteinExistence type="predicted"/>
<name>A0A6A6DHM9_9PEZI</name>
<gene>
    <name evidence="1" type="ORF">K469DRAFT_332893</name>
</gene>
<accession>A0A6A6DHM9</accession>
<dbReference type="Proteomes" id="UP000800200">
    <property type="component" value="Unassembled WGS sequence"/>
</dbReference>
<evidence type="ECO:0000313" key="1">
    <source>
        <dbReference type="EMBL" id="KAF2178443.1"/>
    </source>
</evidence>
<sequence length="76" mass="8652">MLALRRQAFSSSLSLNSLTRPRRLCCQATHGFLRLACLLPHLISGHQSKNSLSPISQHTARLSQFPPYRSFYRGRL</sequence>
<protein>
    <submittedName>
        <fullName evidence="1">Uncharacterized protein</fullName>
    </submittedName>
</protein>
<keyword evidence="2" id="KW-1185">Reference proteome</keyword>
<dbReference type="EMBL" id="ML994675">
    <property type="protein sequence ID" value="KAF2178443.1"/>
    <property type="molecule type" value="Genomic_DNA"/>
</dbReference>
<evidence type="ECO:0000313" key="2">
    <source>
        <dbReference type="Proteomes" id="UP000800200"/>
    </source>
</evidence>
<dbReference type="AlphaFoldDB" id="A0A6A6DHM9"/>
<organism evidence="1 2">
    <name type="scientific">Zopfia rhizophila CBS 207.26</name>
    <dbReference type="NCBI Taxonomy" id="1314779"/>
    <lineage>
        <taxon>Eukaryota</taxon>
        <taxon>Fungi</taxon>
        <taxon>Dikarya</taxon>
        <taxon>Ascomycota</taxon>
        <taxon>Pezizomycotina</taxon>
        <taxon>Dothideomycetes</taxon>
        <taxon>Dothideomycetes incertae sedis</taxon>
        <taxon>Zopfiaceae</taxon>
        <taxon>Zopfia</taxon>
    </lineage>
</organism>